<keyword evidence="2" id="KW-0808">Transferase</keyword>
<dbReference type="PANTHER" id="PTHR43861">
    <property type="entry name" value="TRANS-ACONITATE 2-METHYLTRANSFERASE-RELATED"/>
    <property type="match status" value="1"/>
</dbReference>
<reference evidence="4 5" key="1">
    <citation type="journal article" date="2019" name="Int. J. Syst. Evol. Microbiol.">
        <title>The Global Catalogue of Microorganisms (GCM) 10K type strain sequencing project: providing services to taxonomists for standard genome sequencing and annotation.</title>
        <authorList>
            <consortium name="The Broad Institute Genomics Platform"/>
            <consortium name="The Broad Institute Genome Sequencing Center for Infectious Disease"/>
            <person name="Wu L."/>
            <person name="Ma J."/>
        </authorList>
    </citation>
    <scope>NUCLEOTIDE SEQUENCE [LARGE SCALE GENOMIC DNA]</scope>
    <source>
        <strain evidence="4 5">JCM 14545</strain>
    </source>
</reference>
<protein>
    <submittedName>
        <fullName evidence="4">Class I SAM-dependent methyltransferase</fullName>
    </submittedName>
</protein>
<evidence type="ECO:0000256" key="1">
    <source>
        <dbReference type="ARBA" id="ARBA00022603"/>
    </source>
</evidence>
<dbReference type="InterPro" id="IPR029063">
    <property type="entry name" value="SAM-dependent_MTases_sf"/>
</dbReference>
<dbReference type="GO" id="GO:0032259">
    <property type="term" value="P:methylation"/>
    <property type="evidence" value="ECO:0007669"/>
    <property type="project" value="UniProtKB-KW"/>
</dbReference>
<dbReference type="Gene3D" id="3.40.50.150">
    <property type="entry name" value="Vaccinia Virus protein VP39"/>
    <property type="match status" value="1"/>
</dbReference>
<comment type="caution">
    <text evidence="4">The sequence shown here is derived from an EMBL/GenBank/DDBJ whole genome shotgun (WGS) entry which is preliminary data.</text>
</comment>
<dbReference type="EMBL" id="BAAANN010000025">
    <property type="protein sequence ID" value="GAA1974591.1"/>
    <property type="molecule type" value="Genomic_DNA"/>
</dbReference>
<dbReference type="RefSeq" id="WP_344425514.1">
    <property type="nucleotide sequence ID" value="NZ_BAAANN010000025.1"/>
</dbReference>
<proteinExistence type="predicted"/>
<evidence type="ECO:0000313" key="4">
    <source>
        <dbReference type="EMBL" id="GAA1974591.1"/>
    </source>
</evidence>
<evidence type="ECO:0000313" key="5">
    <source>
        <dbReference type="Proteomes" id="UP001501116"/>
    </source>
</evidence>
<organism evidence="4 5">
    <name type="scientific">Amycolatopsis minnesotensis</name>
    <dbReference type="NCBI Taxonomy" id="337894"/>
    <lineage>
        <taxon>Bacteria</taxon>
        <taxon>Bacillati</taxon>
        <taxon>Actinomycetota</taxon>
        <taxon>Actinomycetes</taxon>
        <taxon>Pseudonocardiales</taxon>
        <taxon>Pseudonocardiaceae</taxon>
        <taxon>Amycolatopsis</taxon>
    </lineage>
</organism>
<dbReference type="Pfam" id="PF13649">
    <property type="entry name" value="Methyltransf_25"/>
    <property type="match status" value="1"/>
</dbReference>
<dbReference type="InterPro" id="IPR041698">
    <property type="entry name" value="Methyltransf_25"/>
</dbReference>
<dbReference type="Proteomes" id="UP001501116">
    <property type="component" value="Unassembled WGS sequence"/>
</dbReference>
<feature type="domain" description="Methyltransferase" evidence="3">
    <location>
        <begin position="47"/>
        <end position="147"/>
    </location>
</feature>
<keyword evidence="5" id="KW-1185">Reference proteome</keyword>
<dbReference type="GO" id="GO:0008168">
    <property type="term" value="F:methyltransferase activity"/>
    <property type="evidence" value="ECO:0007669"/>
    <property type="project" value="UniProtKB-KW"/>
</dbReference>
<dbReference type="CDD" id="cd02440">
    <property type="entry name" value="AdoMet_MTases"/>
    <property type="match status" value="1"/>
</dbReference>
<keyword evidence="1 4" id="KW-0489">Methyltransferase</keyword>
<sequence>MDQDLAARWVARWDTQQERYIADREERFRVLFDVVGHVTADTAEPLVLDLGCGPGSTATRLSARLPHARIVGVDNDPFLLALARAARPEQAKIDYVQLDLGEDGWHAPAARGREVDAAVSTTALHWLPPDRLARVYRELAEVLRPGGVLVNGDHFYDEQPGIRALTASVKERRATRAGVDGNEDWKSWWAAAAGDPGLRAAFSDAELRGTSTGYGNRLSPQAHLKMLLEAGFREAGMVWQYGDDYVLAALR</sequence>
<evidence type="ECO:0000256" key="2">
    <source>
        <dbReference type="ARBA" id="ARBA00022679"/>
    </source>
</evidence>
<accession>A0ABN2RTD0</accession>
<name>A0ABN2RTD0_9PSEU</name>
<gene>
    <name evidence="4" type="ORF">GCM10009754_57180</name>
</gene>
<evidence type="ECO:0000259" key="3">
    <source>
        <dbReference type="Pfam" id="PF13649"/>
    </source>
</evidence>
<dbReference type="SUPFAM" id="SSF53335">
    <property type="entry name" value="S-adenosyl-L-methionine-dependent methyltransferases"/>
    <property type="match status" value="1"/>
</dbReference>
<dbReference type="PANTHER" id="PTHR43861:SF1">
    <property type="entry name" value="TRANS-ACONITATE 2-METHYLTRANSFERASE"/>
    <property type="match status" value="1"/>
</dbReference>